<dbReference type="PRINTS" id="PR00032">
    <property type="entry name" value="HTHARAC"/>
</dbReference>
<evidence type="ECO:0000256" key="2">
    <source>
        <dbReference type="ARBA" id="ARBA00023125"/>
    </source>
</evidence>
<dbReference type="PROSITE" id="PS01124">
    <property type="entry name" value="HTH_ARAC_FAMILY_2"/>
    <property type="match status" value="1"/>
</dbReference>
<evidence type="ECO:0000256" key="1">
    <source>
        <dbReference type="ARBA" id="ARBA00023015"/>
    </source>
</evidence>
<keyword evidence="1" id="KW-0805">Transcription regulation</keyword>
<dbReference type="RefSeq" id="WP_277564993.1">
    <property type="nucleotide sequence ID" value="NZ_JAPDHZ010000002.1"/>
</dbReference>
<evidence type="ECO:0000256" key="4">
    <source>
        <dbReference type="SAM" id="MobiDB-lite"/>
    </source>
</evidence>
<evidence type="ECO:0000259" key="5">
    <source>
        <dbReference type="PROSITE" id="PS01124"/>
    </source>
</evidence>
<gene>
    <name evidence="6" type="ORF">OMP38_10365</name>
</gene>
<name>A0A9X4QMH6_9BACL</name>
<protein>
    <submittedName>
        <fullName evidence="6">Helix-turn-helix transcriptional regulator</fullName>
    </submittedName>
</protein>
<dbReference type="GO" id="GO:0003700">
    <property type="term" value="F:DNA-binding transcription factor activity"/>
    <property type="evidence" value="ECO:0007669"/>
    <property type="project" value="InterPro"/>
</dbReference>
<dbReference type="PROSITE" id="PS00041">
    <property type="entry name" value="HTH_ARAC_FAMILY_1"/>
    <property type="match status" value="1"/>
</dbReference>
<accession>A0A9X4QMH6</accession>
<dbReference type="SMART" id="SM00342">
    <property type="entry name" value="HTH_ARAC"/>
    <property type="match status" value="1"/>
</dbReference>
<feature type="domain" description="HTH araC/xylS-type" evidence="5">
    <location>
        <begin position="56"/>
        <end position="126"/>
    </location>
</feature>
<dbReference type="EMBL" id="JAPDHZ010000002">
    <property type="protein sequence ID" value="MDG0791227.1"/>
    <property type="molecule type" value="Genomic_DNA"/>
</dbReference>
<comment type="caution">
    <text evidence="6">The sequence shown here is derived from an EMBL/GenBank/DDBJ whole genome shotgun (WGS) entry which is preliminary data.</text>
</comment>
<dbReference type="Gene3D" id="1.10.10.60">
    <property type="entry name" value="Homeodomain-like"/>
    <property type="match status" value="2"/>
</dbReference>
<dbReference type="SUPFAM" id="SSF46689">
    <property type="entry name" value="Homeodomain-like"/>
    <property type="match status" value="1"/>
</dbReference>
<dbReference type="InterPro" id="IPR018062">
    <property type="entry name" value="HTH_AraC-typ_CS"/>
</dbReference>
<dbReference type="PANTHER" id="PTHR43280">
    <property type="entry name" value="ARAC-FAMILY TRANSCRIPTIONAL REGULATOR"/>
    <property type="match status" value="1"/>
</dbReference>
<dbReference type="GO" id="GO:0043565">
    <property type="term" value="F:sequence-specific DNA binding"/>
    <property type="evidence" value="ECO:0007669"/>
    <property type="project" value="InterPro"/>
</dbReference>
<keyword evidence="3" id="KW-0804">Transcription</keyword>
<evidence type="ECO:0000313" key="6">
    <source>
        <dbReference type="EMBL" id="MDG0791227.1"/>
    </source>
</evidence>
<evidence type="ECO:0000313" key="7">
    <source>
        <dbReference type="Proteomes" id="UP001153387"/>
    </source>
</evidence>
<dbReference type="PANTHER" id="PTHR43280:SF2">
    <property type="entry name" value="HTH-TYPE TRANSCRIPTIONAL REGULATOR EXSA"/>
    <property type="match status" value="1"/>
</dbReference>
<keyword evidence="2" id="KW-0238">DNA-binding</keyword>
<organism evidence="6 7">
    <name type="scientific">Cohnella ginsengisoli</name>
    <dbReference type="NCBI Taxonomy" id="425004"/>
    <lineage>
        <taxon>Bacteria</taxon>
        <taxon>Bacillati</taxon>
        <taxon>Bacillota</taxon>
        <taxon>Bacilli</taxon>
        <taxon>Bacillales</taxon>
        <taxon>Paenibacillaceae</taxon>
        <taxon>Cohnella</taxon>
    </lineage>
</organism>
<dbReference type="InterPro" id="IPR020449">
    <property type="entry name" value="Tscrpt_reg_AraC-type_HTH"/>
</dbReference>
<dbReference type="InterPro" id="IPR009057">
    <property type="entry name" value="Homeodomain-like_sf"/>
</dbReference>
<feature type="region of interest" description="Disordered" evidence="4">
    <location>
        <begin position="1"/>
        <end position="49"/>
    </location>
</feature>
<dbReference type="Proteomes" id="UP001153387">
    <property type="component" value="Unassembled WGS sequence"/>
</dbReference>
<sequence>MSINSSWRSPASRPLLTGSGSLGRTPCARRSATSTQTTPRWSDNRSWPPSRACPSTTFFRTFSRYVGQTPNDYLNRVRIERSVELLGRTDWSIEAIASAVGYSSGSYFIKVFRRLTGQTPGQYREGRQLPYSRLFYDS</sequence>
<evidence type="ECO:0000256" key="3">
    <source>
        <dbReference type="ARBA" id="ARBA00023163"/>
    </source>
</evidence>
<dbReference type="AlphaFoldDB" id="A0A9X4QMH6"/>
<dbReference type="Pfam" id="PF12833">
    <property type="entry name" value="HTH_18"/>
    <property type="match status" value="1"/>
</dbReference>
<proteinExistence type="predicted"/>
<feature type="compositionally biased region" description="Polar residues" evidence="4">
    <location>
        <begin position="31"/>
        <end position="49"/>
    </location>
</feature>
<keyword evidence="7" id="KW-1185">Reference proteome</keyword>
<reference evidence="6 7" key="1">
    <citation type="submission" date="2022-10" db="EMBL/GenBank/DDBJ databases">
        <title>Comparative genomic analysis of Cohnella hashimotonis sp. nov., isolated from the International Space Station.</title>
        <authorList>
            <person name="Simpson A."/>
            <person name="Venkateswaran K."/>
        </authorList>
    </citation>
    <scope>NUCLEOTIDE SEQUENCE [LARGE SCALE GENOMIC DNA]</scope>
    <source>
        <strain evidence="6 7">DSM 18997</strain>
    </source>
</reference>
<dbReference type="InterPro" id="IPR018060">
    <property type="entry name" value="HTH_AraC"/>
</dbReference>